<evidence type="ECO:0000313" key="2">
    <source>
        <dbReference type="EMBL" id="GMF66742.1"/>
    </source>
</evidence>
<keyword evidence="3" id="KW-1185">Reference proteome</keyword>
<gene>
    <name evidence="2" type="ORF">Pfra01_002829700</name>
</gene>
<feature type="signal peptide" evidence="1">
    <location>
        <begin position="1"/>
        <end position="25"/>
    </location>
</feature>
<dbReference type="Proteomes" id="UP001165121">
    <property type="component" value="Unassembled WGS sequence"/>
</dbReference>
<organism evidence="2 3">
    <name type="scientific">Phytophthora fragariaefolia</name>
    <dbReference type="NCBI Taxonomy" id="1490495"/>
    <lineage>
        <taxon>Eukaryota</taxon>
        <taxon>Sar</taxon>
        <taxon>Stramenopiles</taxon>
        <taxon>Oomycota</taxon>
        <taxon>Peronosporomycetes</taxon>
        <taxon>Peronosporales</taxon>
        <taxon>Peronosporaceae</taxon>
        <taxon>Phytophthora</taxon>
    </lineage>
</organism>
<sequence length="203" mass="21472">MIQLKSVRLKIAALLASLAAPLVKKARFSIFPMARSPGDDPLRLGSNSWVHSVAYGALPDGKYIFGSAAQALARALRLRRIPEDALVGEIREYIQHASVDRITKEHVAAYFGLEWGSSGASDTGTTTNNRNAASSVATTFIRASTTNIDTAGTTFTSNDGNHMELELTPPATPQPPSALPVFIAADDTPPSSPSLTPDATIIA</sequence>
<evidence type="ECO:0000256" key="1">
    <source>
        <dbReference type="SAM" id="SignalP"/>
    </source>
</evidence>
<evidence type="ECO:0000313" key="3">
    <source>
        <dbReference type="Proteomes" id="UP001165121"/>
    </source>
</evidence>
<feature type="chain" id="PRO_5040865931" evidence="1">
    <location>
        <begin position="26"/>
        <end position="203"/>
    </location>
</feature>
<dbReference type="EMBL" id="BSXT01008752">
    <property type="protein sequence ID" value="GMF66742.1"/>
    <property type="molecule type" value="Genomic_DNA"/>
</dbReference>
<accession>A0A9W6YK59</accession>
<comment type="caution">
    <text evidence="2">The sequence shown here is derived from an EMBL/GenBank/DDBJ whole genome shotgun (WGS) entry which is preliminary data.</text>
</comment>
<name>A0A9W6YK59_9STRA</name>
<dbReference type="AlphaFoldDB" id="A0A9W6YK59"/>
<keyword evidence="1" id="KW-0732">Signal</keyword>
<proteinExistence type="predicted"/>
<reference evidence="2" key="1">
    <citation type="submission" date="2023-04" db="EMBL/GenBank/DDBJ databases">
        <title>Phytophthora fragariaefolia NBRC 109709.</title>
        <authorList>
            <person name="Ichikawa N."/>
            <person name="Sato H."/>
            <person name="Tonouchi N."/>
        </authorList>
    </citation>
    <scope>NUCLEOTIDE SEQUENCE</scope>
    <source>
        <strain evidence="2">NBRC 109709</strain>
    </source>
</reference>
<protein>
    <submittedName>
        <fullName evidence="2">Unnamed protein product</fullName>
    </submittedName>
</protein>